<dbReference type="InterPro" id="IPR010989">
    <property type="entry name" value="SNARE"/>
</dbReference>
<reference evidence="4" key="1">
    <citation type="journal article" date="2014" name="BMC Genomics">
        <title>The genome sequence of the biocontrol fungus Metarhizium anisopliae and comparative genomics of Metarhizium species.</title>
        <authorList>
            <person name="Pattemore J.A."/>
            <person name="Hane J.K."/>
            <person name="Williams A.H."/>
            <person name="Wilson B.A."/>
            <person name="Stodart B.J."/>
            <person name="Ash G.J."/>
        </authorList>
    </citation>
    <scope>NUCLEOTIDE SEQUENCE [LARGE SCALE GENOMIC DNA]</scope>
    <source>
        <strain evidence="4">BRIP 53293</strain>
    </source>
</reference>
<evidence type="ECO:0000313" key="3">
    <source>
        <dbReference type="EMBL" id="KJK73693.1"/>
    </source>
</evidence>
<dbReference type="Proteomes" id="UP000054544">
    <property type="component" value="Unassembled WGS sequence"/>
</dbReference>
<keyword evidence="4" id="KW-1185">Reference proteome</keyword>
<sequence length="218" mass="24524">MSEGRVAELKGSIEGLSSDINTSQRQGRQIAIENGIRALEEDLKGSSRYIKMKEGQLRLLKTLLKEEKDRYIRAEQKRCNDDLAQRIQSANPGVTYEQAQQVLRDPKYDDANELIKNVRGRHNKISDMERTIEGLLPLCQETLALVTQQGQTTEQIENNTEKVVQDNEKSLEALDDGVHSASRARKNKYWCLLIAIIITMVIAGGICLGLFVSQIEPA</sequence>
<dbReference type="SUPFAM" id="SSF47661">
    <property type="entry name" value="t-snare proteins"/>
    <property type="match status" value="1"/>
</dbReference>
<dbReference type="EMBL" id="KE384786">
    <property type="protein sequence ID" value="KJK73693.1"/>
    <property type="molecule type" value="Genomic_DNA"/>
</dbReference>
<evidence type="ECO:0000256" key="1">
    <source>
        <dbReference type="SAM" id="Coils"/>
    </source>
</evidence>
<proteinExistence type="predicted"/>
<dbReference type="STRING" id="1291518.A0A0D9NIZ7"/>
<keyword evidence="2" id="KW-0812">Transmembrane</keyword>
<organism evidence="3 4">
    <name type="scientific">Metarhizium anisopliae BRIP 53293</name>
    <dbReference type="NCBI Taxonomy" id="1291518"/>
    <lineage>
        <taxon>Eukaryota</taxon>
        <taxon>Fungi</taxon>
        <taxon>Dikarya</taxon>
        <taxon>Ascomycota</taxon>
        <taxon>Pezizomycotina</taxon>
        <taxon>Sordariomycetes</taxon>
        <taxon>Hypocreomycetidae</taxon>
        <taxon>Hypocreales</taxon>
        <taxon>Clavicipitaceae</taxon>
        <taxon>Metarhizium</taxon>
    </lineage>
</organism>
<dbReference type="GO" id="GO:0016192">
    <property type="term" value="P:vesicle-mediated transport"/>
    <property type="evidence" value="ECO:0007669"/>
    <property type="project" value="InterPro"/>
</dbReference>
<gene>
    <name evidence="3" type="ORF">H634G_11033</name>
</gene>
<protein>
    <recommendedName>
        <fullName evidence="5">t-SNARE coiled-coil homology domain-containing protein</fullName>
    </recommendedName>
</protein>
<evidence type="ECO:0000256" key="2">
    <source>
        <dbReference type="SAM" id="Phobius"/>
    </source>
</evidence>
<feature type="coiled-coil region" evidence="1">
    <location>
        <begin position="50"/>
        <end position="77"/>
    </location>
</feature>
<dbReference type="Gene3D" id="1.20.5.110">
    <property type="match status" value="1"/>
</dbReference>
<name>A0A0D9NIZ7_METAN</name>
<feature type="transmembrane region" description="Helical" evidence="2">
    <location>
        <begin position="189"/>
        <end position="212"/>
    </location>
</feature>
<dbReference type="AlphaFoldDB" id="A0A0D9NIZ7"/>
<evidence type="ECO:0008006" key="5">
    <source>
        <dbReference type="Google" id="ProtNLM"/>
    </source>
</evidence>
<evidence type="ECO:0000313" key="4">
    <source>
        <dbReference type="Proteomes" id="UP000054544"/>
    </source>
</evidence>
<accession>A0A0D9NIZ7</accession>
<keyword evidence="2" id="KW-1133">Transmembrane helix</keyword>
<keyword evidence="2" id="KW-0472">Membrane</keyword>
<keyword evidence="1" id="KW-0175">Coiled coil</keyword>
<dbReference type="GO" id="GO:0016020">
    <property type="term" value="C:membrane"/>
    <property type="evidence" value="ECO:0007669"/>
    <property type="project" value="InterPro"/>
</dbReference>